<evidence type="ECO:0000313" key="14">
    <source>
        <dbReference type="Proteomes" id="UP001165289"/>
    </source>
</evidence>
<dbReference type="Proteomes" id="UP001165289">
    <property type="component" value="Unassembled WGS sequence"/>
</dbReference>
<dbReference type="PANTHER" id="PTHR45817:SF4">
    <property type="entry name" value="LYSYL OXIDASE-LIKE-RELATED"/>
    <property type="match status" value="1"/>
</dbReference>
<reference evidence="13 14" key="1">
    <citation type="journal article" date="2023" name="BMC Biol.">
        <title>The compact genome of the sponge Oopsacas minuta (Hexactinellida) is lacking key metazoan core genes.</title>
        <authorList>
            <person name="Santini S."/>
            <person name="Schenkelaars Q."/>
            <person name="Jourda C."/>
            <person name="Duchesne M."/>
            <person name="Belahbib H."/>
            <person name="Rocher C."/>
            <person name="Selva M."/>
            <person name="Riesgo A."/>
            <person name="Vervoort M."/>
            <person name="Leys S.P."/>
            <person name="Kodjabachian L."/>
            <person name="Le Bivic A."/>
            <person name="Borchiellini C."/>
            <person name="Claverie J.M."/>
            <person name="Renard E."/>
        </authorList>
    </citation>
    <scope>NUCLEOTIDE SEQUENCE [LARGE SCALE GENOMIC DNA]</scope>
    <source>
        <strain evidence="13">SPO-2</strain>
    </source>
</reference>
<comment type="subcellular location">
    <subcellularLocation>
        <location evidence="2">Secreted</location>
        <location evidence="2">Extracellular space</location>
    </subcellularLocation>
</comment>
<evidence type="ECO:0000256" key="2">
    <source>
        <dbReference type="ARBA" id="ARBA00004239"/>
    </source>
</evidence>
<evidence type="ECO:0000256" key="10">
    <source>
        <dbReference type="ARBA" id="ARBA00023157"/>
    </source>
</evidence>
<evidence type="ECO:0000256" key="3">
    <source>
        <dbReference type="ARBA" id="ARBA00007492"/>
    </source>
</evidence>
<comment type="caution">
    <text evidence="13">The sequence shown here is derived from an EMBL/GenBank/DDBJ whole genome shotgun (WGS) entry which is preliminary data.</text>
</comment>
<comment type="similarity">
    <text evidence="3">Belongs to the lysyl oxidase family.</text>
</comment>
<dbReference type="InterPro" id="IPR013783">
    <property type="entry name" value="Ig-like_fold"/>
</dbReference>
<evidence type="ECO:0000256" key="12">
    <source>
        <dbReference type="ARBA" id="ARBA00047861"/>
    </source>
</evidence>
<proteinExistence type="inferred from homology"/>
<keyword evidence="4" id="KW-0886">LTQ</keyword>
<organism evidence="13 14">
    <name type="scientific">Oopsacas minuta</name>
    <dbReference type="NCBI Taxonomy" id="111878"/>
    <lineage>
        <taxon>Eukaryota</taxon>
        <taxon>Metazoa</taxon>
        <taxon>Porifera</taxon>
        <taxon>Hexactinellida</taxon>
        <taxon>Hexasterophora</taxon>
        <taxon>Lyssacinosida</taxon>
        <taxon>Leucopsacidae</taxon>
        <taxon>Oopsacas</taxon>
    </lineage>
</organism>
<keyword evidence="7" id="KW-0801">TPQ</keyword>
<evidence type="ECO:0000256" key="4">
    <source>
        <dbReference type="ARBA" id="ARBA00022477"/>
    </source>
</evidence>
<dbReference type="PRINTS" id="PR00074">
    <property type="entry name" value="LYSYLOXIDASE"/>
</dbReference>
<evidence type="ECO:0000256" key="5">
    <source>
        <dbReference type="ARBA" id="ARBA00022525"/>
    </source>
</evidence>
<dbReference type="InterPro" id="IPR050912">
    <property type="entry name" value="LOX-like_protein"/>
</dbReference>
<keyword evidence="6" id="KW-0479">Metal-binding</keyword>
<dbReference type="EC" id="1.4.3.13" evidence="11"/>
<comment type="catalytic activity">
    <reaction evidence="12">
        <text>L-lysyl-[protein] + O2 + H2O = (S)-2-amino-6-oxohexanoyl-[protein] + H2O2 + NH4(+)</text>
        <dbReference type="Rhea" id="RHEA:24544"/>
        <dbReference type="Rhea" id="RHEA-COMP:9752"/>
        <dbReference type="Rhea" id="RHEA-COMP:12448"/>
        <dbReference type="ChEBI" id="CHEBI:15377"/>
        <dbReference type="ChEBI" id="CHEBI:15379"/>
        <dbReference type="ChEBI" id="CHEBI:16240"/>
        <dbReference type="ChEBI" id="CHEBI:28938"/>
        <dbReference type="ChEBI" id="CHEBI:29969"/>
        <dbReference type="ChEBI" id="CHEBI:131803"/>
        <dbReference type="EC" id="1.4.3.13"/>
    </reaction>
</comment>
<evidence type="ECO:0000256" key="7">
    <source>
        <dbReference type="ARBA" id="ARBA00022772"/>
    </source>
</evidence>
<evidence type="ECO:0000256" key="11">
    <source>
        <dbReference type="ARBA" id="ARBA00038869"/>
    </source>
</evidence>
<evidence type="ECO:0000256" key="8">
    <source>
        <dbReference type="ARBA" id="ARBA00023002"/>
    </source>
</evidence>
<evidence type="ECO:0000256" key="1">
    <source>
        <dbReference type="ARBA" id="ARBA00001935"/>
    </source>
</evidence>
<keyword evidence="8" id="KW-0560">Oxidoreductase</keyword>
<keyword evidence="5" id="KW-0964">Secreted</keyword>
<keyword evidence="14" id="KW-1185">Reference proteome</keyword>
<dbReference type="GO" id="GO:0004720">
    <property type="term" value="F:protein-lysine 6-oxidase activity"/>
    <property type="evidence" value="ECO:0007669"/>
    <property type="project" value="UniProtKB-EC"/>
</dbReference>
<dbReference type="InterPro" id="IPR019828">
    <property type="entry name" value="Lysyl_oxidase_CS"/>
</dbReference>
<dbReference type="PANTHER" id="PTHR45817">
    <property type="entry name" value="LYSYL OXIDASE-LIKE-RELATED"/>
    <property type="match status" value="1"/>
</dbReference>
<evidence type="ECO:0000256" key="6">
    <source>
        <dbReference type="ARBA" id="ARBA00022723"/>
    </source>
</evidence>
<dbReference type="Gene3D" id="2.60.40.10">
    <property type="entry name" value="Immunoglobulins"/>
    <property type="match status" value="1"/>
</dbReference>
<name>A0AAV7KHB8_9METZ</name>
<keyword evidence="10" id="KW-1015">Disulfide bond</keyword>
<comment type="cofactor">
    <cofactor evidence="1">
        <name>Cu cation</name>
        <dbReference type="ChEBI" id="CHEBI:23378"/>
    </cofactor>
</comment>
<evidence type="ECO:0000313" key="13">
    <source>
        <dbReference type="EMBL" id="KAI6660275.1"/>
    </source>
</evidence>
<gene>
    <name evidence="13" type="ORF">LOD99_10413</name>
</gene>
<dbReference type="InterPro" id="IPR001695">
    <property type="entry name" value="Lysyl_oxidase"/>
</dbReference>
<dbReference type="GO" id="GO:0005507">
    <property type="term" value="F:copper ion binding"/>
    <property type="evidence" value="ECO:0007669"/>
    <property type="project" value="InterPro"/>
</dbReference>
<keyword evidence="9" id="KW-0186">Copper</keyword>
<protein>
    <recommendedName>
        <fullName evidence="11">protein-lysine 6-oxidase</fullName>
        <ecNumber evidence="11">1.4.3.13</ecNumber>
    </recommendedName>
</protein>
<dbReference type="GO" id="GO:0005615">
    <property type="term" value="C:extracellular space"/>
    <property type="evidence" value="ECO:0007669"/>
    <property type="project" value="TreeGrafter"/>
</dbReference>
<dbReference type="Pfam" id="PF01186">
    <property type="entry name" value="Lysyl_oxidase"/>
    <property type="match status" value="1"/>
</dbReference>
<dbReference type="EMBL" id="JAKMXF010000034">
    <property type="protein sequence ID" value="KAI6660275.1"/>
    <property type="molecule type" value="Genomic_DNA"/>
</dbReference>
<dbReference type="PROSITE" id="PS00926">
    <property type="entry name" value="LYSYL_OXIDASE"/>
    <property type="match status" value="1"/>
</dbReference>
<sequence>MEVPDLVPSLPFFERSLKYYDPEVKAEVRDNREKNRIEFSTVGELACAIEDKCLASSADRNNHSQEIKLLRFSSHTDNFGLLPLYPPVPERYWTWHRCHNHYHSMEVFVSYHLLDTDGNRVAEGHKASFCLEDSSCVNSEDRYFYCDEEQGISVNCGDHYGAELDCQWIDITTVPPGNYKVEVTVNPVKSIMESNYENNVLSCMIELDEDGFYTTDNCLHSGKLYS</sequence>
<accession>A0AAV7KHB8</accession>
<dbReference type="AlphaFoldDB" id="A0AAV7KHB8"/>
<evidence type="ECO:0000256" key="9">
    <source>
        <dbReference type="ARBA" id="ARBA00023008"/>
    </source>
</evidence>